<keyword evidence="1" id="KW-0378">Hydrolase</keyword>
<comment type="caution">
    <text evidence="1">The sequence shown here is derived from an EMBL/GenBank/DDBJ whole genome shotgun (WGS) entry which is preliminary data.</text>
</comment>
<accession>A0ABW3M4X0</accession>
<evidence type="ECO:0000313" key="1">
    <source>
        <dbReference type="EMBL" id="MFD1045681.1"/>
    </source>
</evidence>
<evidence type="ECO:0000313" key="2">
    <source>
        <dbReference type="Proteomes" id="UP001597045"/>
    </source>
</evidence>
<dbReference type="InterPro" id="IPR027390">
    <property type="entry name" value="Endoglucanase_F_dom3"/>
</dbReference>
<dbReference type="GO" id="GO:0016787">
    <property type="term" value="F:hydrolase activity"/>
    <property type="evidence" value="ECO:0007669"/>
    <property type="project" value="UniProtKB-KW"/>
</dbReference>
<dbReference type="Gene3D" id="4.10.870.10">
    <property type="entry name" value="Endo-1,4-beta-glucanase f. Domain 3"/>
    <property type="match status" value="1"/>
</dbReference>
<dbReference type="EMBL" id="JBHTIS010000379">
    <property type="protein sequence ID" value="MFD1045681.1"/>
    <property type="molecule type" value="Genomic_DNA"/>
</dbReference>
<name>A0ABW3M4X0_9PSEU</name>
<protein>
    <submittedName>
        <fullName evidence="1">Glycoside hydrolase family 48 protein</fullName>
    </submittedName>
</protein>
<dbReference type="SUPFAM" id="SSF48208">
    <property type="entry name" value="Six-hairpin glycosidases"/>
    <property type="match status" value="1"/>
</dbReference>
<proteinExistence type="predicted"/>
<reference evidence="2" key="1">
    <citation type="journal article" date="2019" name="Int. J. Syst. Evol. Microbiol.">
        <title>The Global Catalogue of Microorganisms (GCM) 10K type strain sequencing project: providing services to taxonomists for standard genome sequencing and annotation.</title>
        <authorList>
            <consortium name="The Broad Institute Genomics Platform"/>
            <consortium name="The Broad Institute Genome Sequencing Center for Infectious Disease"/>
            <person name="Wu L."/>
            <person name="Ma J."/>
        </authorList>
    </citation>
    <scope>NUCLEOTIDE SEQUENCE [LARGE SCALE GENOMIC DNA]</scope>
    <source>
        <strain evidence="2">JCM 31486</strain>
    </source>
</reference>
<dbReference type="InterPro" id="IPR012341">
    <property type="entry name" value="6hp_glycosidase-like_sf"/>
</dbReference>
<dbReference type="Gene3D" id="1.50.10.10">
    <property type="match status" value="1"/>
</dbReference>
<organism evidence="1 2">
    <name type="scientific">Kibdelosporangium lantanae</name>
    <dbReference type="NCBI Taxonomy" id="1497396"/>
    <lineage>
        <taxon>Bacteria</taxon>
        <taxon>Bacillati</taxon>
        <taxon>Actinomycetota</taxon>
        <taxon>Actinomycetes</taxon>
        <taxon>Pseudonocardiales</taxon>
        <taxon>Pseudonocardiaceae</taxon>
        <taxon>Kibdelosporangium</taxon>
    </lineage>
</organism>
<keyword evidence="2" id="KW-1185">Reference proteome</keyword>
<gene>
    <name evidence="1" type="ORF">ACFQ1S_08930</name>
</gene>
<dbReference type="InterPro" id="IPR008928">
    <property type="entry name" value="6-hairpin_glycosidase_sf"/>
</dbReference>
<dbReference type="InterPro" id="IPR000556">
    <property type="entry name" value="Glyco_hydro_48F"/>
</dbReference>
<sequence length="165" mass="17770">MTWNPSSPAANTNLHVSVLNYSQDVGVASSLAKTLLNYAAKSGDASAKSTGEGLLTGLMQHTDSLGIAVPETRTDYNRFDDAYNATSGEGVYVPPGWTGKMPNGDPINSNSTFLSIRSFYKNDPQWSKVQSYLDGGPAPTLTYHRFWAQAEIATAFSLHVQLFGS</sequence>
<dbReference type="Pfam" id="PF02011">
    <property type="entry name" value="Glyco_hydro_48"/>
    <property type="match status" value="1"/>
</dbReference>
<dbReference type="Proteomes" id="UP001597045">
    <property type="component" value="Unassembled WGS sequence"/>
</dbReference>